<evidence type="ECO:0000256" key="8">
    <source>
        <dbReference type="ARBA" id="ARBA00023136"/>
    </source>
</evidence>
<dbReference type="InterPro" id="IPR036249">
    <property type="entry name" value="Thioredoxin-like_sf"/>
</dbReference>
<proteinExistence type="inferred from homology"/>
<dbReference type="GO" id="GO:0016740">
    <property type="term" value="F:transferase activity"/>
    <property type="evidence" value="ECO:0007669"/>
    <property type="project" value="UniProtKB-KW"/>
</dbReference>
<reference evidence="11" key="1">
    <citation type="journal article" date="2020" name="Fungal Divers.">
        <title>Resolving the Mortierellaceae phylogeny through synthesis of multi-gene phylogenetics and phylogenomics.</title>
        <authorList>
            <person name="Vandepol N."/>
            <person name="Liber J."/>
            <person name="Desiro A."/>
            <person name="Na H."/>
            <person name="Kennedy M."/>
            <person name="Barry K."/>
            <person name="Grigoriev I.V."/>
            <person name="Miller A.N."/>
            <person name="O'Donnell K."/>
            <person name="Stajich J.E."/>
            <person name="Bonito G."/>
        </authorList>
    </citation>
    <scope>NUCLEOTIDE SEQUENCE</scope>
    <source>
        <strain evidence="11">NRRL 2591</strain>
    </source>
</reference>
<dbReference type="SUPFAM" id="SSF52833">
    <property type="entry name" value="Thioredoxin-like"/>
    <property type="match status" value="1"/>
</dbReference>
<feature type="transmembrane region" description="Helical" evidence="9">
    <location>
        <begin position="195"/>
        <end position="215"/>
    </location>
</feature>
<dbReference type="Gene3D" id="3.40.30.10">
    <property type="entry name" value="Glutaredoxin"/>
    <property type="match status" value="1"/>
</dbReference>
<dbReference type="GO" id="GO:0018279">
    <property type="term" value="P:protein N-linked glycosylation via asparagine"/>
    <property type="evidence" value="ECO:0007669"/>
    <property type="project" value="TreeGrafter"/>
</dbReference>
<comment type="function">
    <text evidence="1">Subunit of the oligosaccharyl transferase (OST) complex that catalyzes the initial transfer of a defined glycan (Glc(3)Man(9)GlcNAc(2) in eukaryotes) from the lipid carrier dolichol-pyrophosphate to an asparagine residue within an Asn-X-Ser/Thr consensus motif in nascent polypeptide chains, the first step in protein N-glycosylation. N-glycosylation occurs cotranslationally and the complex associates with the Sec61 complex at the channel-forming translocon complex that mediates protein translocation across the endoplasmic reticulum (ER). All subunits are required for a maximal enzyme activity.</text>
</comment>
<feature type="transmembrane region" description="Helical" evidence="9">
    <location>
        <begin position="311"/>
        <end position="330"/>
    </location>
</feature>
<keyword evidence="7 9" id="KW-1133">Transmembrane helix</keyword>
<dbReference type="GO" id="GO:0008250">
    <property type="term" value="C:oligosaccharyltransferase complex"/>
    <property type="evidence" value="ECO:0007669"/>
    <property type="project" value="TreeGrafter"/>
</dbReference>
<comment type="caution">
    <text evidence="11">The sequence shown here is derived from an EMBL/GenBank/DDBJ whole genome shotgun (WGS) entry which is preliminary data.</text>
</comment>
<comment type="subcellular location">
    <subcellularLocation>
        <location evidence="2">Endoplasmic reticulum membrane</location>
        <topology evidence="2">Multi-pass membrane protein</topology>
    </subcellularLocation>
</comment>
<evidence type="ECO:0000256" key="5">
    <source>
        <dbReference type="ARBA" id="ARBA00022729"/>
    </source>
</evidence>
<dbReference type="EMBL" id="JAAAXW010000270">
    <property type="protein sequence ID" value="KAF9539013.1"/>
    <property type="molecule type" value="Genomic_DNA"/>
</dbReference>
<feature type="signal peptide" evidence="10">
    <location>
        <begin position="1"/>
        <end position="22"/>
    </location>
</feature>
<keyword evidence="12" id="KW-1185">Reference proteome</keyword>
<accession>A0A9P6F034</accession>
<evidence type="ECO:0000313" key="11">
    <source>
        <dbReference type="EMBL" id="KAF9539013.1"/>
    </source>
</evidence>
<name>A0A9P6F034_9FUNG</name>
<dbReference type="PANTHER" id="PTHR12692:SF0">
    <property type="entry name" value="GH11935P"/>
    <property type="match status" value="1"/>
</dbReference>
<feature type="transmembrane region" description="Helical" evidence="9">
    <location>
        <begin position="280"/>
        <end position="299"/>
    </location>
</feature>
<evidence type="ECO:0000256" key="4">
    <source>
        <dbReference type="ARBA" id="ARBA00022692"/>
    </source>
</evidence>
<dbReference type="Proteomes" id="UP000723463">
    <property type="component" value="Unassembled WGS sequence"/>
</dbReference>
<keyword evidence="4 9" id="KW-0812">Transmembrane</keyword>
<gene>
    <name evidence="11" type="primary">OST3_2</name>
    <name evidence="11" type="ORF">EC957_005955</name>
</gene>
<comment type="similarity">
    <text evidence="3">Belongs to the OST3/OST6 family.</text>
</comment>
<dbReference type="Pfam" id="PF04756">
    <property type="entry name" value="OST3_OST6"/>
    <property type="match status" value="1"/>
</dbReference>
<evidence type="ECO:0000256" key="9">
    <source>
        <dbReference type="SAM" id="Phobius"/>
    </source>
</evidence>
<evidence type="ECO:0000256" key="6">
    <source>
        <dbReference type="ARBA" id="ARBA00022824"/>
    </source>
</evidence>
<keyword evidence="11" id="KW-0808">Transferase</keyword>
<evidence type="ECO:0000313" key="12">
    <source>
        <dbReference type="Proteomes" id="UP000723463"/>
    </source>
</evidence>
<dbReference type="InterPro" id="IPR021149">
    <property type="entry name" value="OligosaccharylTrfase_OST3/OST6"/>
</dbReference>
<evidence type="ECO:0000256" key="3">
    <source>
        <dbReference type="ARBA" id="ARBA00009561"/>
    </source>
</evidence>
<protein>
    <submittedName>
        <fullName evidence="11">Oligosaccharyl transferase subunit ost3/OST6</fullName>
    </submittedName>
</protein>
<evidence type="ECO:0000256" key="7">
    <source>
        <dbReference type="ARBA" id="ARBA00022989"/>
    </source>
</evidence>
<sequence>MAVISRTLFLTLLLALVAFLSASSSSTSSFFAHAQPQNDNEALLQKKVARLEAKAVKNKGVIQLDSLAFEDVMAKPRNYSMVVLFTAISPEFNCVPCLNFDPEYKMVAAGWSKLANKSQLFFSILDFKAGQAIFQKFGMNSAPSVLYFPASSSISGDPSQDRYDFGKSGFQAEPFAAWLQARSGVRVPVQRPFDFMGLAVKVLGTFSVVFSVILFVRKGRKIFGSKYFWSTISMIIIFVMISGHMWNQIRNPPYSMPTQQGRSGFIANGFQNQFGLETQIIAVLYSLLTGATIGLIAVVPRIENPVGQRATVWVCMGMFTLVFSILIQVFKLKNPGYPFTLMFR</sequence>
<evidence type="ECO:0000256" key="1">
    <source>
        <dbReference type="ARBA" id="ARBA00002791"/>
    </source>
</evidence>
<organism evidence="11 12">
    <name type="scientific">Mortierella hygrophila</name>
    <dbReference type="NCBI Taxonomy" id="979708"/>
    <lineage>
        <taxon>Eukaryota</taxon>
        <taxon>Fungi</taxon>
        <taxon>Fungi incertae sedis</taxon>
        <taxon>Mucoromycota</taxon>
        <taxon>Mortierellomycotina</taxon>
        <taxon>Mortierellomycetes</taxon>
        <taxon>Mortierellales</taxon>
        <taxon>Mortierellaceae</taxon>
        <taxon>Mortierella</taxon>
    </lineage>
</organism>
<keyword evidence="8 9" id="KW-0472">Membrane</keyword>
<evidence type="ECO:0000256" key="2">
    <source>
        <dbReference type="ARBA" id="ARBA00004477"/>
    </source>
</evidence>
<dbReference type="AlphaFoldDB" id="A0A9P6F034"/>
<dbReference type="PANTHER" id="PTHR12692">
    <property type="entry name" value="DOLICHYL-DIPHOSPHOOLIGOSACCHARIDE--PROTEIN GLYCOSYLTRANSFERASE-RELATED"/>
    <property type="match status" value="1"/>
</dbReference>
<keyword evidence="5 10" id="KW-0732">Signal</keyword>
<keyword evidence="6" id="KW-0256">Endoplasmic reticulum</keyword>
<feature type="transmembrane region" description="Helical" evidence="9">
    <location>
        <begin position="227"/>
        <end position="246"/>
    </location>
</feature>
<evidence type="ECO:0000256" key="10">
    <source>
        <dbReference type="SAM" id="SignalP"/>
    </source>
</evidence>
<feature type="chain" id="PRO_5040208346" evidence="10">
    <location>
        <begin position="23"/>
        <end position="344"/>
    </location>
</feature>